<feature type="transmembrane region" description="Helical" evidence="5">
    <location>
        <begin position="157"/>
        <end position="179"/>
    </location>
</feature>
<evidence type="ECO:0000256" key="2">
    <source>
        <dbReference type="ARBA" id="ARBA00022692"/>
    </source>
</evidence>
<feature type="transmembrane region" description="Helical" evidence="5">
    <location>
        <begin position="12"/>
        <end position="31"/>
    </location>
</feature>
<dbReference type="AlphaFoldDB" id="A0A4R7RP81"/>
<feature type="transmembrane region" description="Helical" evidence="5">
    <location>
        <begin position="37"/>
        <end position="56"/>
    </location>
</feature>
<dbReference type="EMBL" id="SOCA01000008">
    <property type="protein sequence ID" value="TDU66628.1"/>
    <property type="molecule type" value="Genomic_DNA"/>
</dbReference>
<keyword evidence="7" id="KW-1185">Reference proteome</keyword>
<protein>
    <submittedName>
        <fullName evidence="6">BASS family bile acid:Na+ symporter</fullName>
    </submittedName>
</protein>
<comment type="subcellular location">
    <subcellularLocation>
        <location evidence="1">Membrane</location>
        <topology evidence="1">Multi-pass membrane protein</topology>
    </subcellularLocation>
</comment>
<dbReference type="PANTHER" id="PTHR10361">
    <property type="entry name" value="SODIUM-BILE ACID COTRANSPORTER"/>
    <property type="match status" value="1"/>
</dbReference>
<feature type="transmembrane region" description="Helical" evidence="5">
    <location>
        <begin position="216"/>
        <end position="241"/>
    </location>
</feature>
<dbReference type="Pfam" id="PF01758">
    <property type="entry name" value="SBF"/>
    <property type="match status" value="1"/>
</dbReference>
<dbReference type="GO" id="GO:0016020">
    <property type="term" value="C:membrane"/>
    <property type="evidence" value="ECO:0007669"/>
    <property type="project" value="UniProtKB-SubCell"/>
</dbReference>
<feature type="transmembrane region" description="Helical" evidence="5">
    <location>
        <begin position="191"/>
        <end position="210"/>
    </location>
</feature>
<accession>A0A4R7RP81</accession>
<evidence type="ECO:0000313" key="7">
    <source>
        <dbReference type="Proteomes" id="UP000295662"/>
    </source>
</evidence>
<evidence type="ECO:0000313" key="6">
    <source>
        <dbReference type="EMBL" id="TDU66628.1"/>
    </source>
</evidence>
<dbReference type="InterPro" id="IPR038770">
    <property type="entry name" value="Na+/solute_symporter_sf"/>
</dbReference>
<keyword evidence="2 5" id="KW-0812">Transmembrane</keyword>
<dbReference type="OrthoDB" id="9806785at2"/>
<dbReference type="PANTHER" id="PTHR10361:SF28">
    <property type="entry name" value="P3 PROTEIN-RELATED"/>
    <property type="match status" value="1"/>
</dbReference>
<evidence type="ECO:0000256" key="4">
    <source>
        <dbReference type="ARBA" id="ARBA00023136"/>
    </source>
</evidence>
<evidence type="ECO:0000256" key="1">
    <source>
        <dbReference type="ARBA" id="ARBA00004141"/>
    </source>
</evidence>
<name>A0A4R7RP81_9BACT</name>
<organism evidence="6 7">
    <name type="scientific">Prosthecobacter fusiformis</name>
    <dbReference type="NCBI Taxonomy" id="48464"/>
    <lineage>
        <taxon>Bacteria</taxon>
        <taxon>Pseudomonadati</taxon>
        <taxon>Verrucomicrobiota</taxon>
        <taxon>Verrucomicrobiia</taxon>
        <taxon>Verrucomicrobiales</taxon>
        <taxon>Verrucomicrobiaceae</taxon>
        <taxon>Prosthecobacter</taxon>
    </lineage>
</organism>
<dbReference type="RefSeq" id="WP_133796720.1">
    <property type="nucleotide sequence ID" value="NZ_SOCA01000008.1"/>
</dbReference>
<dbReference type="Gene3D" id="1.20.1530.20">
    <property type="match status" value="1"/>
</dbReference>
<proteinExistence type="predicted"/>
<keyword evidence="4 5" id="KW-0472">Membrane</keyword>
<dbReference type="Proteomes" id="UP000295662">
    <property type="component" value="Unassembled WGS sequence"/>
</dbReference>
<evidence type="ECO:0000256" key="3">
    <source>
        <dbReference type="ARBA" id="ARBA00022989"/>
    </source>
</evidence>
<evidence type="ECO:0000256" key="5">
    <source>
        <dbReference type="SAM" id="Phobius"/>
    </source>
</evidence>
<feature type="transmembrane region" description="Helical" evidence="5">
    <location>
        <begin position="68"/>
        <end position="90"/>
    </location>
</feature>
<reference evidence="6 7" key="1">
    <citation type="submission" date="2019-03" db="EMBL/GenBank/DDBJ databases">
        <title>Genomic Encyclopedia of Archaeal and Bacterial Type Strains, Phase II (KMG-II): from individual species to whole genera.</title>
        <authorList>
            <person name="Goeker M."/>
        </authorList>
    </citation>
    <scope>NUCLEOTIDE SEQUENCE [LARGE SCALE GENOMIC DNA]</scope>
    <source>
        <strain evidence="6 7">ATCC 25309</strain>
    </source>
</reference>
<keyword evidence="3 5" id="KW-1133">Transmembrane helix</keyword>
<feature type="transmembrane region" description="Helical" evidence="5">
    <location>
        <begin position="123"/>
        <end position="145"/>
    </location>
</feature>
<dbReference type="InterPro" id="IPR004710">
    <property type="entry name" value="Bilac:Na_transpt"/>
</dbReference>
<sequence>MHALINRFTSLYPFWLIGTAVMAFLWPQTMAWFSGQWIIWALTTVMLGMGLTLTATDFQNLLKMPGSLMLGFLAQYTIMPLLGWGISHALSLETGAAIGLILVAACPGGTASNVITYLAGANVALSVVITLVSTMLAFIMTPLWCEMLIGTYVPVDALGLCLTTLQAVVIPVIVGVFLNWKFPKTVARISWTGPVLSVIAICGITGGIVAQSADSMVAYAGKLSIAVLVLHLLGFILGYVVSKVFGYSDVIARTVSIEVGMQNGGMAAMLAKKHFAVHPLAAVPAVFSALMQNVLGALLAAYWRARPLPPDAELEDLTEVAPEKIQP</sequence>
<dbReference type="InterPro" id="IPR002657">
    <property type="entry name" value="BilAc:Na_symport/Acr3"/>
</dbReference>
<feature type="transmembrane region" description="Helical" evidence="5">
    <location>
        <begin position="280"/>
        <end position="303"/>
    </location>
</feature>
<gene>
    <name evidence="6" type="ORF">EI77_03723</name>
</gene>
<feature type="transmembrane region" description="Helical" evidence="5">
    <location>
        <begin position="96"/>
        <end position="116"/>
    </location>
</feature>
<comment type="caution">
    <text evidence="6">The sequence shown here is derived from an EMBL/GenBank/DDBJ whole genome shotgun (WGS) entry which is preliminary data.</text>
</comment>